<dbReference type="AlphaFoldDB" id="A0A0D3A0M2"/>
<evidence type="ECO:0000259" key="1">
    <source>
        <dbReference type="Pfam" id="PF00931"/>
    </source>
</evidence>
<sequence length="107" mass="12280">MQGEGLNTKSSHRCLKAIKARLRNKKVLLVANDVDKIEQLEALGEEFSWFGHGSRVVITTQDRQLLSSWGVKSVYEVELLKCYEVRKLFRSEAFKQREVDPVGLEQS</sequence>
<accession>A0A0D3A0M2</accession>
<feature type="domain" description="NB-ARC" evidence="1">
    <location>
        <begin position="4"/>
        <end position="97"/>
    </location>
</feature>
<dbReference type="PANTHER" id="PTHR11017:SF389">
    <property type="entry name" value="DISEASE RESISTANCE PROTEIN (TIR-NBS CLASS)"/>
    <property type="match status" value="1"/>
</dbReference>
<dbReference type="HOGENOM" id="CLU_119835_0_0_1"/>
<dbReference type="Gramene" id="Bo18956s010.1">
    <property type="protein sequence ID" value="Bo18956s010.1"/>
    <property type="gene ID" value="Bo18956s010"/>
</dbReference>
<dbReference type="GO" id="GO:0043531">
    <property type="term" value="F:ADP binding"/>
    <property type="evidence" value="ECO:0007669"/>
    <property type="project" value="InterPro"/>
</dbReference>
<reference evidence="2" key="2">
    <citation type="submission" date="2015-06" db="UniProtKB">
        <authorList>
            <consortium name="EnsemblPlants"/>
        </authorList>
    </citation>
    <scope>IDENTIFICATION</scope>
</reference>
<dbReference type="Pfam" id="PF00931">
    <property type="entry name" value="NB-ARC"/>
    <property type="match status" value="1"/>
</dbReference>
<dbReference type="InterPro" id="IPR027417">
    <property type="entry name" value="P-loop_NTPase"/>
</dbReference>
<dbReference type="Gene3D" id="3.40.50.300">
    <property type="entry name" value="P-loop containing nucleotide triphosphate hydrolases"/>
    <property type="match status" value="1"/>
</dbReference>
<proteinExistence type="predicted"/>
<dbReference type="SUPFAM" id="SSF52540">
    <property type="entry name" value="P-loop containing nucleoside triphosphate hydrolases"/>
    <property type="match status" value="1"/>
</dbReference>
<dbReference type="Proteomes" id="UP000032141">
    <property type="component" value="Unassembled WGS sequence"/>
</dbReference>
<organism evidence="2 3">
    <name type="scientific">Brassica oleracea var. oleracea</name>
    <dbReference type="NCBI Taxonomy" id="109376"/>
    <lineage>
        <taxon>Eukaryota</taxon>
        <taxon>Viridiplantae</taxon>
        <taxon>Streptophyta</taxon>
        <taxon>Embryophyta</taxon>
        <taxon>Tracheophyta</taxon>
        <taxon>Spermatophyta</taxon>
        <taxon>Magnoliopsida</taxon>
        <taxon>eudicotyledons</taxon>
        <taxon>Gunneridae</taxon>
        <taxon>Pentapetalae</taxon>
        <taxon>rosids</taxon>
        <taxon>malvids</taxon>
        <taxon>Brassicales</taxon>
        <taxon>Brassicaceae</taxon>
        <taxon>Brassiceae</taxon>
        <taxon>Brassica</taxon>
    </lineage>
</organism>
<evidence type="ECO:0000313" key="3">
    <source>
        <dbReference type="Proteomes" id="UP000032141"/>
    </source>
</evidence>
<reference evidence="2" key="1">
    <citation type="journal article" date="2014" name="Genome Biol.">
        <title>Transcriptome and methylome profiling reveals relics of genome dominance in the mesopolyploid Brassica oleracea.</title>
        <authorList>
            <person name="Parkin I.A."/>
            <person name="Koh C."/>
            <person name="Tang H."/>
            <person name="Robinson S.J."/>
            <person name="Kagale S."/>
            <person name="Clarke W.E."/>
            <person name="Town C.D."/>
            <person name="Nixon J."/>
            <person name="Krishnakumar V."/>
            <person name="Bidwell S.L."/>
            <person name="Denoeud F."/>
            <person name="Belcram H."/>
            <person name="Links M.G."/>
            <person name="Just J."/>
            <person name="Clarke C."/>
            <person name="Bender T."/>
            <person name="Huebert T."/>
            <person name="Mason A.S."/>
            <person name="Pires J.C."/>
            <person name="Barker G."/>
            <person name="Moore J."/>
            <person name="Walley P.G."/>
            <person name="Manoli S."/>
            <person name="Batley J."/>
            <person name="Edwards D."/>
            <person name="Nelson M.N."/>
            <person name="Wang X."/>
            <person name="Paterson A.H."/>
            <person name="King G."/>
            <person name="Bancroft I."/>
            <person name="Chalhoub B."/>
            <person name="Sharpe A.G."/>
        </authorList>
    </citation>
    <scope>NUCLEOTIDE SEQUENCE [LARGE SCALE GENOMIC DNA]</scope>
    <source>
        <strain evidence="2">cv. TO1000</strain>
    </source>
</reference>
<dbReference type="InterPro" id="IPR044974">
    <property type="entry name" value="Disease_R_plants"/>
</dbReference>
<name>A0A0D3A0M2_BRAOL</name>
<keyword evidence="3" id="KW-1185">Reference proteome</keyword>
<dbReference type="PANTHER" id="PTHR11017">
    <property type="entry name" value="LEUCINE-RICH REPEAT-CONTAINING PROTEIN"/>
    <property type="match status" value="1"/>
</dbReference>
<dbReference type="EnsemblPlants" id="Bo18956s010.1">
    <property type="protein sequence ID" value="Bo18956s010.1"/>
    <property type="gene ID" value="Bo18956s010"/>
</dbReference>
<dbReference type="InterPro" id="IPR002182">
    <property type="entry name" value="NB-ARC"/>
</dbReference>
<evidence type="ECO:0000313" key="2">
    <source>
        <dbReference type="EnsemblPlants" id="Bo18956s010.1"/>
    </source>
</evidence>
<protein>
    <recommendedName>
        <fullName evidence="1">NB-ARC domain-containing protein</fullName>
    </recommendedName>
</protein>
<dbReference type="GO" id="GO:0006952">
    <property type="term" value="P:defense response"/>
    <property type="evidence" value="ECO:0007669"/>
    <property type="project" value="InterPro"/>
</dbReference>